<keyword evidence="6" id="KW-0411">Iron-sulfur</keyword>
<proteinExistence type="inferred from homology"/>
<comment type="caution">
    <text evidence="9">The sequence shown here is derived from an EMBL/GenBank/DDBJ whole genome shotgun (WGS) entry which is preliminary data.</text>
</comment>
<comment type="similarity">
    <text evidence="2">Belongs to the class-V pyridoxal-phosphate-dependent aminotransferase family. NifS/IscS subfamily.</text>
</comment>
<dbReference type="AlphaFoldDB" id="A0A1E3KYS3"/>
<dbReference type="EMBL" id="MDER01000082">
    <property type="protein sequence ID" value="ODP26636.1"/>
    <property type="molecule type" value="Genomic_DNA"/>
</dbReference>
<dbReference type="Gene3D" id="3.40.640.10">
    <property type="entry name" value="Type I PLP-dependent aspartate aminotransferase-like (Major domain)"/>
    <property type="match status" value="1"/>
</dbReference>
<dbReference type="Proteomes" id="UP000094578">
    <property type="component" value="Unassembled WGS sequence"/>
</dbReference>
<dbReference type="InterPro" id="IPR015424">
    <property type="entry name" value="PyrdxlP-dep_Trfase"/>
</dbReference>
<evidence type="ECO:0000256" key="7">
    <source>
        <dbReference type="RuleBase" id="RU004504"/>
    </source>
</evidence>
<accession>A0A1E3KYS3</accession>
<dbReference type="PATRIC" id="fig|1886670.3.peg.4018"/>
<dbReference type="STRING" id="1886670.PTI45_03993"/>
<dbReference type="GO" id="GO:0046872">
    <property type="term" value="F:metal ion binding"/>
    <property type="evidence" value="ECO:0007669"/>
    <property type="project" value="UniProtKB-KW"/>
</dbReference>
<dbReference type="GO" id="GO:0051536">
    <property type="term" value="F:iron-sulfur cluster binding"/>
    <property type="evidence" value="ECO:0007669"/>
    <property type="project" value="UniProtKB-KW"/>
</dbReference>
<evidence type="ECO:0000256" key="2">
    <source>
        <dbReference type="ARBA" id="ARBA00006490"/>
    </source>
</evidence>
<comment type="cofactor">
    <cofactor evidence="1 7">
        <name>pyridoxal 5'-phosphate</name>
        <dbReference type="ChEBI" id="CHEBI:597326"/>
    </cofactor>
</comment>
<name>A0A1E3KYS3_9BACL</name>
<dbReference type="InterPro" id="IPR000192">
    <property type="entry name" value="Aminotrans_V_dom"/>
</dbReference>
<evidence type="ECO:0000256" key="5">
    <source>
        <dbReference type="ARBA" id="ARBA00023004"/>
    </source>
</evidence>
<organism evidence="9 10">
    <name type="scientific">Paenibacillus nuruki</name>
    <dbReference type="NCBI Taxonomy" id="1886670"/>
    <lineage>
        <taxon>Bacteria</taxon>
        <taxon>Bacillati</taxon>
        <taxon>Bacillota</taxon>
        <taxon>Bacilli</taxon>
        <taxon>Bacillales</taxon>
        <taxon>Paenibacillaceae</taxon>
        <taxon>Paenibacillus</taxon>
    </lineage>
</organism>
<keyword evidence="3" id="KW-0479">Metal-binding</keyword>
<gene>
    <name evidence="9" type="ORF">PTI45_03993</name>
</gene>
<keyword evidence="10" id="KW-1185">Reference proteome</keyword>
<dbReference type="InterPro" id="IPR015421">
    <property type="entry name" value="PyrdxlP-dep_Trfase_major"/>
</dbReference>
<feature type="domain" description="Aminotransferase class V" evidence="8">
    <location>
        <begin position="3"/>
        <end position="364"/>
    </location>
</feature>
<dbReference type="PANTHER" id="PTHR11601">
    <property type="entry name" value="CYSTEINE DESULFURYLASE FAMILY MEMBER"/>
    <property type="match status" value="1"/>
</dbReference>
<keyword evidence="9" id="KW-0808">Transferase</keyword>
<evidence type="ECO:0000259" key="8">
    <source>
        <dbReference type="Pfam" id="PF00266"/>
    </source>
</evidence>
<keyword evidence="5" id="KW-0408">Iron</keyword>
<dbReference type="PIRSF" id="PIRSF005572">
    <property type="entry name" value="NifS"/>
    <property type="match status" value="1"/>
</dbReference>
<dbReference type="PANTHER" id="PTHR11601:SF50">
    <property type="entry name" value="CYSTEINE DESULFURASE ISCS 2-RELATED"/>
    <property type="match status" value="1"/>
</dbReference>
<sequence>MKYFDYAATTPPYPEVIQSMAEIMQKHFGNPSSLHQYGEEADRLVRHAKEVTAQILGVKPSEIIWTSGATESNNFALKGAAMRGGRTQGHIITTRIEHPSVYECCRQLEQIGFDVSYIDPASDGIVRVEDIQNALRPDTIIVSIMHVNNETGAIQPIQQLADWLKKVQSRTLIHVDGVQGFGKLPVNIAQWNIDLYSLSAHKLRGPKGTGLLYVKQGTELFPLLAGGGQENGYRSGTENVAGIVGMTKALRLASTEQSALSERLLVWSEQLKIAIQSIEGLVLTNPSVSARHIVHFSYPGMKSEVILHSLEQQGCIVSTQSACSSRKAEPSRVLLAMGVEREHAASGIRISLGDQHTKQDIEHLIIALHQTVTQLRPLERRTR</sequence>
<dbReference type="PROSITE" id="PS00595">
    <property type="entry name" value="AA_TRANSFER_CLASS_5"/>
    <property type="match status" value="1"/>
</dbReference>
<dbReference type="InterPro" id="IPR020578">
    <property type="entry name" value="Aminotrans_V_PyrdxlP_BS"/>
</dbReference>
<dbReference type="Gene3D" id="1.10.260.50">
    <property type="match status" value="1"/>
</dbReference>
<dbReference type="InterPro" id="IPR015422">
    <property type="entry name" value="PyrdxlP-dep_Trfase_small"/>
</dbReference>
<evidence type="ECO:0000256" key="4">
    <source>
        <dbReference type="ARBA" id="ARBA00022898"/>
    </source>
</evidence>
<evidence type="ECO:0000313" key="9">
    <source>
        <dbReference type="EMBL" id="ODP26636.1"/>
    </source>
</evidence>
<evidence type="ECO:0000256" key="3">
    <source>
        <dbReference type="ARBA" id="ARBA00022723"/>
    </source>
</evidence>
<evidence type="ECO:0000313" key="10">
    <source>
        <dbReference type="Proteomes" id="UP000094578"/>
    </source>
</evidence>
<dbReference type="EC" id="2.8.1.7" evidence="9"/>
<dbReference type="Pfam" id="PF00266">
    <property type="entry name" value="Aminotran_5"/>
    <property type="match status" value="1"/>
</dbReference>
<keyword evidence="4" id="KW-0663">Pyridoxal phosphate</keyword>
<dbReference type="GO" id="GO:0031071">
    <property type="term" value="F:cysteine desulfurase activity"/>
    <property type="evidence" value="ECO:0007669"/>
    <property type="project" value="UniProtKB-EC"/>
</dbReference>
<reference evidence="9 10" key="1">
    <citation type="submission" date="2016-08" db="EMBL/GenBank/DDBJ databases">
        <title>Genome sequencing of Paenibacillus sp. TI45-13ar, isolated from Korean traditional nuruk.</title>
        <authorList>
            <person name="Kim S.-J."/>
        </authorList>
    </citation>
    <scope>NUCLEOTIDE SEQUENCE [LARGE SCALE GENOMIC DNA]</scope>
    <source>
        <strain evidence="9 10">TI45-13ar</strain>
    </source>
</reference>
<dbReference type="Gene3D" id="3.90.1150.10">
    <property type="entry name" value="Aspartate Aminotransferase, domain 1"/>
    <property type="match status" value="1"/>
</dbReference>
<dbReference type="RefSeq" id="WP_069329331.1">
    <property type="nucleotide sequence ID" value="NZ_MDER01000082.1"/>
</dbReference>
<evidence type="ECO:0000256" key="6">
    <source>
        <dbReference type="ARBA" id="ARBA00023014"/>
    </source>
</evidence>
<dbReference type="SUPFAM" id="SSF53383">
    <property type="entry name" value="PLP-dependent transferases"/>
    <property type="match status" value="1"/>
</dbReference>
<dbReference type="InterPro" id="IPR016454">
    <property type="entry name" value="Cysteine_dSase"/>
</dbReference>
<evidence type="ECO:0000256" key="1">
    <source>
        <dbReference type="ARBA" id="ARBA00001933"/>
    </source>
</evidence>
<protein>
    <submittedName>
        <fullName evidence="9">Cysteine desulfurase</fullName>
        <ecNumber evidence="9">2.8.1.7</ecNumber>
    </submittedName>
</protein>